<comment type="similarity">
    <text evidence="1 5 6">Belongs to the acetyltransferase family. RimI subfamily.</text>
</comment>
<dbReference type="AlphaFoldDB" id="A0A1D9LFA0"/>
<dbReference type="Pfam" id="PF00583">
    <property type="entry name" value="Acetyltransf_1"/>
    <property type="match status" value="1"/>
</dbReference>
<comment type="catalytic activity">
    <reaction evidence="5 6">
        <text>N-terminal L-alanyl-[ribosomal protein bS18] + acetyl-CoA = N-terminal N(alpha)-acetyl-L-alanyl-[ribosomal protein bS18] + CoA + H(+)</text>
        <dbReference type="Rhea" id="RHEA:43756"/>
        <dbReference type="Rhea" id="RHEA-COMP:10676"/>
        <dbReference type="Rhea" id="RHEA-COMP:10677"/>
        <dbReference type="ChEBI" id="CHEBI:15378"/>
        <dbReference type="ChEBI" id="CHEBI:57287"/>
        <dbReference type="ChEBI" id="CHEBI:57288"/>
        <dbReference type="ChEBI" id="CHEBI:64718"/>
        <dbReference type="ChEBI" id="CHEBI:83683"/>
        <dbReference type="EC" id="2.3.1.266"/>
    </reaction>
</comment>
<evidence type="ECO:0000313" key="7">
    <source>
        <dbReference type="EMBL" id="AOZ49946.1"/>
    </source>
</evidence>
<dbReference type="NCBIfam" id="TIGR01575">
    <property type="entry name" value="rimI"/>
    <property type="match status" value="1"/>
</dbReference>
<dbReference type="HAMAP" id="MF_02210">
    <property type="entry name" value="RimI"/>
    <property type="match status" value="1"/>
</dbReference>
<accession>A0A1D9LFA0</accession>
<keyword evidence="2 5" id="KW-0963">Cytoplasm</keyword>
<dbReference type="EC" id="2.3.1.266" evidence="5 6"/>
<dbReference type="GeneID" id="68841155"/>
<sequence length="147" mass="16716">MSSVRLFHPTDPQQLASLEQQATQHPWRVGQYRDSLAAGYPCYGLFGDDGSLMGFALIMRVLDEAEILNIVIAKEHQSQGFGLQLMQSMLHNLRDDCCHRLFLEVRESNAPARKLYQRCGFRQCGLRKNYYPVSGGREHAILMEASL</sequence>
<protein>
    <recommendedName>
        <fullName evidence="5 6">[Ribosomal protein bS18]-alanine N-acetyltransferase</fullName>
        <ecNumber evidence="5 6">2.3.1.266</ecNumber>
    </recommendedName>
</protein>
<dbReference type="Proteomes" id="UP000178776">
    <property type="component" value="Chromosome"/>
</dbReference>
<dbReference type="PANTHER" id="PTHR43420:SF12">
    <property type="entry name" value="N-ACETYLTRANSFERASE DOMAIN-CONTAINING PROTEIN"/>
    <property type="match status" value="1"/>
</dbReference>
<evidence type="ECO:0000313" key="8">
    <source>
        <dbReference type="Proteomes" id="UP000178776"/>
    </source>
</evidence>
<feature type="binding site" evidence="5">
    <location>
        <position position="109"/>
    </location>
    <ligand>
        <name>acetyl-CoA</name>
        <dbReference type="ChEBI" id="CHEBI:57288"/>
    </ligand>
</feature>
<dbReference type="InterPro" id="IPR006464">
    <property type="entry name" value="AcTrfase_RimI/Ard1"/>
</dbReference>
<dbReference type="CDD" id="cd04301">
    <property type="entry name" value="NAT_SF"/>
    <property type="match status" value="1"/>
</dbReference>
<dbReference type="STRING" id="1108595.BKX93_08000"/>
<comment type="function">
    <text evidence="5 6">Acetylates the N-terminal alanine of ribosomal protein bS18.</text>
</comment>
<dbReference type="PROSITE" id="PS51186">
    <property type="entry name" value="GNAT"/>
    <property type="match status" value="1"/>
</dbReference>
<evidence type="ECO:0000256" key="5">
    <source>
        <dbReference type="HAMAP-Rule" id="MF_02210"/>
    </source>
</evidence>
<dbReference type="GO" id="GO:0008999">
    <property type="term" value="F:protein-N-terminal-alanine acetyltransferase activity"/>
    <property type="evidence" value="ECO:0007669"/>
    <property type="project" value="UniProtKB-UniRule"/>
</dbReference>
<evidence type="ECO:0000256" key="2">
    <source>
        <dbReference type="ARBA" id="ARBA00022490"/>
    </source>
</evidence>
<organism evidence="7 8">
    <name type="scientific">Chromobacterium vaccinii</name>
    <dbReference type="NCBI Taxonomy" id="1108595"/>
    <lineage>
        <taxon>Bacteria</taxon>
        <taxon>Pseudomonadati</taxon>
        <taxon>Pseudomonadota</taxon>
        <taxon>Betaproteobacteria</taxon>
        <taxon>Neisseriales</taxon>
        <taxon>Chromobacteriaceae</taxon>
        <taxon>Chromobacterium</taxon>
    </lineage>
</organism>
<dbReference type="GO" id="GO:0005737">
    <property type="term" value="C:cytoplasm"/>
    <property type="evidence" value="ECO:0007669"/>
    <property type="project" value="UniProtKB-SubCell"/>
</dbReference>
<comment type="caution">
    <text evidence="5">Lacks conserved residue(s) required for the propagation of feature annotation.</text>
</comment>
<proteinExistence type="inferred from homology"/>
<evidence type="ECO:0000256" key="1">
    <source>
        <dbReference type="ARBA" id="ARBA00005395"/>
    </source>
</evidence>
<dbReference type="RefSeq" id="WP_046157157.1">
    <property type="nucleotide sequence ID" value="NZ_CP017707.1"/>
</dbReference>
<dbReference type="InterPro" id="IPR043690">
    <property type="entry name" value="RimI"/>
</dbReference>
<dbReference type="SUPFAM" id="SSF55729">
    <property type="entry name" value="Acyl-CoA N-acyltransferases (Nat)"/>
    <property type="match status" value="1"/>
</dbReference>
<dbReference type="InterPro" id="IPR000182">
    <property type="entry name" value="GNAT_dom"/>
</dbReference>
<evidence type="ECO:0000256" key="6">
    <source>
        <dbReference type="RuleBase" id="RU363094"/>
    </source>
</evidence>
<keyword evidence="3 5" id="KW-0808">Transferase</keyword>
<comment type="subcellular location">
    <subcellularLocation>
        <location evidence="5 6">Cytoplasm</location>
    </subcellularLocation>
</comment>
<gene>
    <name evidence="5" type="primary">rimI</name>
    <name evidence="7" type="ORF">BKX93_08000</name>
</gene>
<dbReference type="InterPro" id="IPR016181">
    <property type="entry name" value="Acyl_CoA_acyltransferase"/>
</dbReference>
<evidence type="ECO:0000256" key="4">
    <source>
        <dbReference type="ARBA" id="ARBA00023315"/>
    </source>
</evidence>
<keyword evidence="4 5" id="KW-0012">Acyltransferase</keyword>
<dbReference type="EMBL" id="CP017707">
    <property type="protein sequence ID" value="AOZ49946.1"/>
    <property type="molecule type" value="Genomic_DNA"/>
</dbReference>
<feature type="active site" description="Proton donor" evidence="5">
    <location>
        <position position="116"/>
    </location>
</feature>
<reference evidence="7 8" key="1">
    <citation type="submission" date="2016-10" db="EMBL/GenBank/DDBJ databases">
        <title>Chromobacterium muskegensis sp. nov., an insecticidal bacterium isolated from Sphagnum bogs.</title>
        <authorList>
            <person name="Sparks M.E."/>
            <person name="Blackburn M.B."/>
            <person name="Gundersen-Rindal D.E."/>
            <person name="Mitchell A."/>
            <person name="Farrar R."/>
            <person name="Kuhar D."/>
        </authorList>
    </citation>
    <scope>NUCLEOTIDE SEQUENCE [LARGE SCALE GENOMIC DNA]</scope>
    <source>
        <strain evidence="7 8">21-1</strain>
    </source>
</reference>
<dbReference type="KEGG" id="cvc:BKX93_08000"/>
<name>A0A1D9LFA0_9NEIS</name>
<evidence type="ECO:0000256" key="3">
    <source>
        <dbReference type="ARBA" id="ARBA00022679"/>
    </source>
</evidence>
<dbReference type="PANTHER" id="PTHR43420">
    <property type="entry name" value="ACETYLTRANSFERASE"/>
    <property type="match status" value="1"/>
</dbReference>
<dbReference type="InterPro" id="IPR050680">
    <property type="entry name" value="YpeA/RimI_acetyltransf"/>
</dbReference>
<dbReference type="Gene3D" id="3.40.630.30">
    <property type="match status" value="1"/>
</dbReference>
<feature type="active site" description="Proton acceptor" evidence="5">
    <location>
        <position position="104"/>
    </location>
</feature>